<reference evidence="3" key="1">
    <citation type="submission" date="2021-04" db="EMBL/GenBank/DDBJ databases">
        <authorList>
            <consortium name="Wellcome Sanger Institute Data Sharing"/>
        </authorList>
    </citation>
    <scope>NUCLEOTIDE SEQUENCE [LARGE SCALE GENOMIC DNA]</scope>
</reference>
<reference evidence="3" key="2">
    <citation type="submission" date="2025-08" db="UniProtKB">
        <authorList>
            <consortium name="Ensembl"/>
        </authorList>
    </citation>
    <scope>IDENTIFICATION</scope>
</reference>
<sequence length="229" mass="26084">MSIKTLLQNIASSMGELKSGMDAVQTTVEKLGARMAEAETRISALEDKDQSMGATVETATKIIALLQEKVTYLEDAGRRNNVRVVGIVEGVEGRDKQQFVRTFLEETLSTEMGPDLEIERAHRAGQRGNRDRHILVRFLKFGAREAVLRAAREKERVEWRGKRVSFFQDLSQDVIQRRKKFDRVKKQLQEKGLRYTMLYPAVLRVVADITRHTFTSPEEARSFISGRAS</sequence>
<evidence type="ECO:0000313" key="4">
    <source>
        <dbReference type="Proteomes" id="UP000472265"/>
    </source>
</evidence>
<evidence type="ECO:0000313" key="3">
    <source>
        <dbReference type="Ensembl" id="ENSSAUP00010003138.1"/>
    </source>
</evidence>
<reference evidence="3" key="3">
    <citation type="submission" date="2025-09" db="UniProtKB">
        <authorList>
            <consortium name="Ensembl"/>
        </authorList>
    </citation>
    <scope>IDENTIFICATION</scope>
</reference>
<dbReference type="OMA" id="EMNSILM"/>
<dbReference type="PANTHER" id="PTHR11505">
    <property type="entry name" value="L1 TRANSPOSABLE ELEMENT-RELATED"/>
    <property type="match status" value="1"/>
</dbReference>
<name>A0A671TM97_SPAAU</name>
<evidence type="ECO:0000256" key="1">
    <source>
        <dbReference type="SAM" id="Coils"/>
    </source>
</evidence>
<organism evidence="3 4">
    <name type="scientific">Sparus aurata</name>
    <name type="common">Gilthead sea bream</name>
    <dbReference type="NCBI Taxonomy" id="8175"/>
    <lineage>
        <taxon>Eukaryota</taxon>
        <taxon>Metazoa</taxon>
        <taxon>Chordata</taxon>
        <taxon>Craniata</taxon>
        <taxon>Vertebrata</taxon>
        <taxon>Euteleostomi</taxon>
        <taxon>Actinopterygii</taxon>
        <taxon>Neopterygii</taxon>
        <taxon>Teleostei</taxon>
        <taxon>Neoteleostei</taxon>
        <taxon>Acanthomorphata</taxon>
        <taxon>Eupercaria</taxon>
        <taxon>Spariformes</taxon>
        <taxon>Sparidae</taxon>
        <taxon>Sparus</taxon>
    </lineage>
</organism>
<feature type="coiled-coil region" evidence="1">
    <location>
        <begin position="21"/>
        <end position="48"/>
    </location>
</feature>
<dbReference type="Proteomes" id="UP000472265">
    <property type="component" value="Chromosome 13"/>
</dbReference>
<dbReference type="InterPro" id="IPR043636">
    <property type="entry name" value="L1_RRM_dom"/>
</dbReference>
<dbReference type="InParanoid" id="A0A671TM97"/>
<proteinExistence type="predicted"/>
<accession>A0A671TM97</accession>
<dbReference type="InterPro" id="IPR004244">
    <property type="entry name" value="Transposase_22"/>
</dbReference>
<dbReference type="Pfam" id="PF02994">
    <property type="entry name" value="Transposase_22"/>
    <property type="match status" value="1"/>
</dbReference>
<dbReference type="Gene3D" id="3.30.250.20">
    <property type="entry name" value="L1 transposable element, C-terminal domain"/>
    <property type="match status" value="1"/>
</dbReference>
<keyword evidence="1" id="KW-0175">Coiled coil</keyword>
<dbReference type="GeneTree" id="ENSGT00940000160789"/>
<feature type="domain" description="L1 transposable element RRM" evidence="2">
    <location>
        <begin position="118"/>
        <end position="165"/>
    </location>
</feature>
<protein>
    <recommendedName>
        <fullName evidence="2">L1 transposable element RRM domain-containing protein</fullName>
    </recommendedName>
</protein>
<dbReference type="Gene3D" id="3.30.70.1820">
    <property type="entry name" value="L1 transposable element, RRM domain"/>
    <property type="match status" value="1"/>
</dbReference>
<dbReference type="AlphaFoldDB" id="A0A671TM97"/>
<keyword evidence="4" id="KW-1185">Reference proteome</keyword>
<dbReference type="InterPro" id="IPR042566">
    <property type="entry name" value="L1_C"/>
</dbReference>
<dbReference type="Ensembl" id="ENSSAUT00010003392.1">
    <property type="protein sequence ID" value="ENSSAUP00010003138.1"/>
    <property type="gene ID" value="ENSSAUG00010001647.1"/>
</dbReference>
<evidence type="ECO:0000259" key="2">
    <source>
        <dbReference type="Pfam" id="PF02994"/>
    </source>
</evidence>